<comment type="caution">
    <text evidence="1">The sequence shown here is derived from an EMBL/GenBank/DDBJ whole genome shotgun (WGS) entry which is preliminary data.</text>
</comment>
<reference evidence="1" key="1">
    <citation type="submission" date="2020-05" db="EMBL/GenBank/DDBJ databases">
        <authorList>
            <person name="Petersen J."/>
            <person name="Sayavedra L."/>
        </authorList>
    </citation>
    <scope>NUCLEOTIDE SEQUENCE</scope>
    <source>
        <strain evidence="1">B azoricus SOX Menez Gwen</strain>
    </source>
</reference>
<accession>A0ACA8ZN95</accession>
<proteinExistence type="predicted"/>
<sequence length="49" mass="5728">MIRIMANIVQVKNPRTNRYVKIDRDKGRILSHKKSDGPYAKVPVARKHK</sequence>
<protein>
    <submittedName>
        <fullName evidence="1">Uncharacterized protein</fullName>
    </submittedName>
</protein>
<gene>
    <name evidence="1" type="ORF">AZO1586R_17</name>
</gene>
<dbReference type="EMBL" id="CAESAP020000005">
    <property type="protein sequence ID" value="CAB5493981.1"/>
    <property type="molecule type" value="Genomic_DNA"/>
</dbReference>
<evidence type="ECO:0000313" key="2">
    <source>
        <dbReference type="Proteomes" id="UP000635628"/>
    </source>
</evidence>
<keyword evidence="2" id="KW-1185">Reference proteome</keyword>
<evidence type="ECO:0000313" key="1">
    <source>
        <dbReference type="EMBL" id="CAB5493981.1"/>
    </source>
</evidence>
<dbReference type="Proteomes" id="UP000635628">
    <property type="component" value="Unassembled WGS sequence"/>
</dbReference>
<organism evidence="1 2">
    <name type="scientific">Bathymodiolus azoricus thioautotrophic gill symbiont</name>
    <dbReference type="NCBI Taxonomy" id="235205"/>
    <lineage>
        <taxon>Bacteria</taxon>
        <taxon>Pseudomonadati</taxon>
        <taxon>Pseudomonadota</taxon>
        <taxon>Gammaproteobacteria</taxon>
        <taxon>sulfur-oxidizing symbionts</taxon>
    </lineage>
</organism>
<name>A0ACA8ZN95_9GAMM</name>